<feature type="region of interest" description="Disordered" evidence="1">
    <location>
        <begin position="592"/>
        <end position="615"/>
    </location>
</feature>
<evidence type="ECO:0000256" key="1">
    <source>
        <dbReference type="SAM" id="MobiDB-lite"/>
    </source>
</evidence>
<evidence type="ECO:0000313" key="2">
    <source>
        <dbReference type="EMBL" id="KAF9953379.1"/>
    </source>
</evidence>
<dbReference type="Gene3D" id="3.40.50.11350">
    <property type="match status" value="1"/>
</dbReference>
<name>A0A9P6IY47_MORAP</name>
<evidence type="ECO:0000313" key="3">
    <source>
        <dbReference type="Proteomes" id="UP000738359"/>
    </source>
</evidence>
<feature type="compositionally biased region" description="Polar residues" evidence="1">
    <location>
        <begin position="306"/>
        <end position="318"/>
    </location>
</feature>
<feature type="region of interest" description="Disordered" evidence="1">
    <location>
        <begin position="526"/>
        <end position="552"/>
    </location>
</feature>
<reference evidence="2" key="1">
    <citation type="journal article" date="2020" name="Fungal Divers.">
        <title>Resolving the Mortierellaceae phylogeny through synthesis of multi-gene phylogenetics and phylogenomics.</title>
        <authorList>
            <person name="Vandepol N."/>
            <person name="Liber J."/>
            <person name="Desiro A."/>
            <person name="Na H."/>
            <person name="Kennedy M."/>
            <person name="Barry K."/>
            <person name="Grigoriev I.V."/>
            <person name="Miller A.N."/>
            <person name="O'Donnell K."/>
            <person name="Stajich J.E."/>
            <person name="Bonito G."/>
        </authorList>
    </citation>
    <scope>NUCLEOTIDE SEQUENCE</scope>
    <source>
        <strain evidence="2">CK1249</strain>
    </source>
</reference>
<comment type="caution">
    <text evidence="2">The sequence shown here is derived from an EMBL/GenBank/DDBJ whole genome shotgun (WGS) entry which is preliminary data.</text>
</comment>
<gene>
    <name evidence="2" type="ORF">BGZ70_000267</name>
</gene>
<dbReference type="EMBL" id="JAAAHY010001046">
    <property type="protein sequence ID" value="KAF9953379.1"/>
    <property type="molecule type" value="Genomic_DNA"/>
</dbReference>
<sequence>MTSIGDDSVHPGNAGTKLSDTLSSAAREPGIETWDVNDPALSLGTFFNSPAWENQSFIPGSDFVNLLRVLRPVDHAFYIHLFSSHSFQKPTIVTEQDTSHSSKFADPPSMGDGDDQGCGPWIQDYIEFQHGILDRTLPPRYTIHSCSDKQAEASTSDPLRVPCGNVFSQMVAMTAAFSWSVTEARGFFLRPDQALGLQESFQTPLVQLWASPPKPESRAKINTEGWTDEYISSAFGLYDPLFDNEDKELSTEEGLQSKLRDLKSKSRNRASFERELSNDRSTRLDDDTLAAKTSSTAQKPHRRRQNASTRQGSTNEQQMGGLELVLSRDILPQLVNTTRTLSLFLNLGLPLPDRILQQIQERPGRVADPKRRHPDIIRVGHSSHVPSAIASSRRHANAYHAAIHDRNDPSRIQAVPKTFGCMLDILIQPHMHLQQLMHPYATLFQLPAIFSVGIYIQSTMDSSRSRDRELIVDRYLTCARQIAREFAPKRQGQKIVFVVVSEDASLARTMESQETWDEEVITPNWVTPKDSDHQHHSYDHRQQQKRPTTELTEQQRAVMENWILSKTDYQVVSDNSAFAKVAVWRTRRENQSVMIQDSHPTEPYDGGAPGPDDDVDMLDCGTLLRNRPGSN</sequence>
<keyword evidence="3" id="KW-1185">Reference proteome</keyword>
<feature type="region of interest" description="Disordered" evidence="1">
    <location>
        <begin position="261"/>
        <end position="319"/>
    </location>
</feature>
<dbReference type="OrthoDB" id="428346at2759"/>
<proteinExistence type="predicted"/>
<feature type="compositionally biased region" description="Basic and acidic residues" evidence="1">
    <location>
        <begin position="529"/>
        <end position="542"/>
    </location>
</feature>
<accession>A0A9P6IY47</accession>
<dbReference type="AlphaFoldDB" id="A0A9P6IY47"/>
<protein>
    <submittedName>
        <fullName evidence="2">Uncharacterized protein</fullName>
    </submittedName>
</protein>
<organism evidence="2 3">
    <name type="scientific">Mortierella alpina</name>
    <name type="common">Oleaginous fungus</name>
    <name type="synonym">Mortierella renispora</name>
    <dbReference type="NCBI Taxonomy" id="64518"/>
    <lineage>
        <taxon>Eukaryota</taxon>
        <taxon>Fungi</taxon>
        <taxon>Fungi incertae sedis</taxon>
        <taxon>Mucoromycota</taxon>
        <taxon>Mortierellomycotina</taxon>
        <taxon>Mortierellomycetes</taxon>
        <taxon>Mortierellales</taxon>
        <taxon>Mortierellaceae</taxon>
        <taxon>Mortierella</taxon>
    </lineage>
</organism>
<dbReference type="Proteomes" id="UP000738359">
    <property type="component" value="Unassembled WGS sequence"/>
</dbReference>
<feature type="compositionally biased region" description="Basic and acidic residues" evidence="1">
    <location>
        <begin position="261"/>
        <end position="286"/>
    </location>
</feature>
<feature type="region of interest" description="Disordered" evidence="1">
    <location>
        <begin position="1"/>
        <end position="24"/>
    </location>
</feature>